<organism evidence="2 3">
    <name type="scientific">Thiopseudomonas acetoxidans</name>
    <dbReference type="NCBI Taxonomy" id="3041622"/>
    <lineage>
        <taxon>Bacteria</taxon>
        <taxon>Pseudomonadati</taxon>
        <taxon>Pseudomonadota</taxon>
        <taxon>Gammaproteobacteria</taxon>
        <taxon>Pseudomonadales</taxon>
        <taxon>Pseudomonadaceae</taxon>
        <taxon>Thiopseudomonas</taxon>
    </lineage>
</organism>
<dbReference type="InterPro" id="IPR050545">
    <property type="entry name" value="Mycobact_MmpL"/>
</dbReference>
<feature type="transmembrane region" description="Helical" evidence="1">
    <location>
        <begin position="745"/>
        <end position="766"/>
    </location>
</feature>
<feature type="transmembrane region" description="Helical" evidence="1">
    <location>
        <begin position="278"/>
        <end position="300"/>
    </location>
</feature>
<feature type="transmembrane region" description="Helical" evidence="1">
    <location>
        <begin position="12"/>
        <end position="31"/>
    </location>
</feature>
<evidence type="ECO:0000256" key="1">
    <source>
        <dbReference type="SAM" id="Phobius"/>
    </source>
</evidence>
<keyword evidence="1" id="KW-0472">Membrane</keyword>
<evidence type="ECO:0000313" key="3">
    <source>
        <dbReference type="Proteomes" id="UP001241056"/>
    </source>
</evidence>
<feature type="transmembrane region" description="Helical" evidence="1">
    <location>
        <begin position="345"/>
        <end position="365"/>
    </location>
</feature>
<name>A0ABT7SMX5_9GAMM</name>
<dbReference type="RefSeq" id="WP_289410204.1">
    <property type="nucleotide sequence ID" value="NZ_JAUCDY010000004.1"/>
</dbReference>
<dbReference type="Proteomes" id="UP001241056">
    <property type="component" value="Unassembled WGS sequence"/>
</dbReference>
<feature type="transmembrane region" description="Helical" evidence="1">
    <location>
        <begin position="689"/>
        <end position="708"/>
    </location>
</feature>
<protein>
    <recommendedName>
        <fullName evidence="4">Membrane transport protein MMPL domain-containing protein</fullName>
    </recommendedName>
</protein>
<dbReference type="EMBL" id="JAUCDY010000004">
    <property type="protein sequence ID" value="MDM7857547.1"/>
    <property type="molecule type" value="Genomic_DNA"/>
</dbReference>
<dbReference type="PANTHER" id="PTHR33406">
    <property type="entry name" value="MEMBRANE PROTEIN MJ1562-RELATED"/>
    <property type="match status" value="1"/>
</dbReference>
<keyword evidence="1" id="KW-1133">Transmembrane helix</keyword>
<proteinExistence type="predicted"/>
<dbReference type="PANTHER" id="PTHR33406:SF13">
    <property type="entry name" value="MEMBRANE PROTEIN YDFJ"/>
    <property type="match status" value="1"/>
</dbReference>
<feature type="transmembrane region" description="Helical" evidence="1">
    <location>
        <begin position="371"/>
        <end position="394"/>
    </location>
</feature>
<comment type="caution">
    <text evidence="2">The sequence shown here is derived from an EMBL/GenBank/DDBJ whole genome shotgun (WGS) entry which is preliminary data.</text>
</comment>
<keyword evidence="3" id="KW-1185">Reference proteome</keyword>
<evidence type="ECO:0008006" key="4">
    <source>
        <dbReference type="Google" id="ProtNLM"/>
    </source>
</evidence>
<dbReference type="SUPFAM" id="SSF82866">
    <property type="entry name" value="Multidrug efflux transporter AcrB transmembrane domain"/>
    <property type="match status" value="2"/>
</dbReference>
<sequence>MRSKPLALEQRLFAAFIALLVILAGLSLWQWRAESPVSANLLQILPHADNNQLIEYAQQRTQAVLDQELIVLIQHPQASQRLSGWAKQLQDSGQFSHVEYQLSTNLKQLSQQLLAGRASFVPLAVREQLAQQPQQFFSERINEIFDPLGGFSLVSVQQDWLGLTGKIQHSLQSVSRVQSDAQGFLFVDSPTGDWYLLRLRSQQSGFADASVLKVAEQIQQLAQQIKQQGGQVLASGGLLFSAQAQQQAGFEIQWLGGISLLGSLLLIVWLFRRFNSLVALLPALFGLWVGVTACIAVFGYIHALTLVLGISLIGVTIDFPMHYLSKGWVMQPWHSAKVLRATLPGLTLGVLSNAIGYVALAFTPFPALSQVAVFSVAGLLAAYVCTICCLPWLLAKPDAVQPWRLPLAWMQRLLTWHKAIFTRLNGYALAFVLLIFVVVGFAQLQLHNDLRQWVVPAPELLEQAQRIGQLTGQQPTSQFFLLQGADEPQLIERLSSLQQQLDQHVAQGDLSGYQSITDLLAGLLGQPSLAHALAVINEQDLQPFADAGIATGLIEQEIQQLQAQQPLSIEQALASDLGEPWRMLWLGKQDNQYVAMVRLQGLRNSQALAELAQQQEGVIWVDRPAQLNQLFQHTQSYALWSKVLASVAIFIVLMVFLGWRGALRTLSVSLFAALLAAASLGWLGLPVTLFSVFGLLLVTAIGVDYAIIMYEGVGGQAASLLGAFLAAITTWLSFGLLALSSTPAVSSFGIAVSLGLVFSFLLAPWASKGNPSA</sequence>
<feature type="transmembrane region" description="Helical" evidence="1">
    <location>
        <begin position="306"/>
        <end position="324"/>
    </location>
</feature>
<feature type="transmembrane region" description="Helical" evidence="1">
    <location>
        <begin position="720"/>
        <end position="739"/>
    </location>
</feature>
<dbReference type="Gene3D" id="1.20.1640.10">
    <property type="entry name" value="Multidrug efflux transporter AcrB transmembrane domain"/>
    <property type="match status" value="2"/>
</dbReference>
<evidence type="ECO:0000313" key="2">
    <source>
        <dbReference type="EMBL" id="MDM7857547.1"/>
    </source>
</evidence>
<keyword evidence="1" id="KW-0812">Transmembrane</keyword>
<reference evidence="2 3" key="1">
    <citation type="submission" date="2023-06" db="EMBL/GenBank/DDBJ databases">
        <title>Thiopseudomonas sp. CY1220 draft genome sequence.</title>
        <authorList>
            <person name="Zhao G."/>
            <person name="An M."/>
        </authorList>
    </citation>
    <scope>NUCLEOTIDE SEQUENCE [LARGE SCALE GENOMIC DNA]</scope>
    <source>
        <strain evidence="2 3">CY1220</strain>
    </source>
</reference>
<feature type="transmembrane region" description="Helical" evidence="1">
    <location>
        <begin position="637"/>
        <end position="659"/>
    </location>
</feature>
<feature type="transmembrane region" description="Helical" evidence="1">
    <location>
        <begin position="420"/>
        <end position="442"/>
    </location>
</feature>
<feature type="transmembrane region" description="Helical" evidence="1">
    <location>
        <begin position="252"/>
        <end position="271"/>
    </location>
</feature>
<gene>
    <name evidence="2" type="ORF">QEZ41_04560</name>
</gene>
<accession>A0ABT7SMX5</accession>